<dbReference type="PANTHER" id="PTHR45726:SF3">
    <property type="entry name" value="LEUKOTRIENE A-4 HYDROLASE"/>
    <property type="match status" value="1"/>
</dbReference>
<dbReference type="Proteomes" id="UP001597053">
    <property type="component" value="Unassembled WGS sequence"/>
</dbReference>
<dbReference type="InterPro" id="IPR042097">
    <property type="entry name" value="Aminopeptidase_N-like_N_sf"/>
</dbReference>
<evidence type="ECO:0000256" key="2">
    <source>
        <dbReference type="ARBA" id="ARBA00001947"/>
    </source>
</evidence>
<feature type="non-terminal residue" evidence="17">
    <location>
        <position position="1"/>
    </location>
</feature>
<evidence type="ECO:0000256" key="10">
    <source>
        <dbReference type="ARBA" id="ARBA00022801"/>
    </source>
</evidence>
<evidence type="ECO:0000256" key="6">
    <source>
        <dbReference type="ARBA" id="ARBA00015611"/>
    </source>
</evidence>
<comment type="similarity">
    <text evidence="4">Belongs to the peptidase M1 family.</text>
</comment>
<dbReference type="Pfam" id="PF01433">
    <property type="entry name" value="Peptidase_M1"/>
    <property type="match status" value="1"/>
</dbReference>
<evidence type="ECO:0000256" key="1">
    <source>
        <dbReference type="ARBA" id="ARBA00000098"/>
    </source>
</evidence>
<feature type="domain" description="Peptidase M1 membrane alanine aminopeptidase" evidence="15">
    <location>
        <begin position="241"/>
        <end position="435"/>
    </location>
</feature>
<dbReference type="EC" id="3.4.11.2" evidence="5"/>
<reference evidence="18" key="1">
    <citation type="journal article" date="2019" name="Int. J. Syst. Evol. Microbiol.">
        <title>The Global Catalogue of Microorganisms (GCM) 10K type strain sequencing project: providing services to taxonomists for standard genome sequencing and annotation.</title>
        <authorList>
            <consortium name="The Broad Institute Genomics Platform"/>
            <consortium name="The Broad Institute Genome Sequencing Center for Infectious Disease"/>
            <person name="Wu L."/>
            <person name="Ma J."/>
        </authorList>
    </citation>
    <scope>NUCLEOTIDE SEQUENCE [LARGE SCALE GENOMIC DNA]</scope>
    <source>
        <strain evidence="18">JCM 32148</strain>
    </source>
</reference>
<dbReference type="InterPro" id="IPR045357">
    <property type="entry name" value="Aminopeptidase_N-like_N"/>
</dbReference>
<protein>
    <recommendedName>
        <fullName evidence="6">Aminopeptidase N</fullName>
        <ecNumber evidence="5">3.4.11.2</ecNumber>
    </recommendedName>
    <alternativeName>
        <fullName evidence="13">Alanine aminopeptidase</fullName>
    </alternativeName>
    <alternativeName>
        <fullName evidence="14">Lysyl aminopeptidase</fullName>
    </alternativeName>
</protein>
<evidence type="ECO:0000313" key="17">
    <source>
        <dbReference type="EMBL" id="MFD0783593.1"/>
    </source>
</evidence>
<keyword evidence="17" id="KW-0031">Aminopeptidase</keyword>
<dbReference type="PANTHER" id="PTHR45726">
    <property type="entry name" value="LEUKOTRIENE A-4 HYDROLASE"/>
    <property type="match status" value="1"/>
</dbReference>
<evidence type="ECO:0000313" key="18">
    <source>
        <dbReference type="Proteomes" id="UP001597053"/>
    </source>
</evidence>
<evidence type="ECO:0000256" key="3">
    <source>
        <dbReference type="ARBA" id="ARBA00004496"/>
    </source>
</evidence>
<name>A0ABW2ZYC6_9ACTN</name>
<dbReference type="PRINTS" id="PR00756">
    <property type="entry name" value="ALADIPTASE"/>
</dbReference>
<dbReference type="InterPro" id="IPR034015">
    <property type="entry name" value="M1_LTA4H"/>
</dbReference>
<organism evidence="17 18">
    <name type="scientific">Micromonospora azadirachtae</name>
    <dbReference type="NCBI Taxonomy" id="1970735"/>
    <lineage>
        <taxon>Bacteria</taxon>
        <taxon>Bacillati</taxon>
        <taxon>Actinomycetota</taxon>
        <taxon>Actinomycetes</taxon>
        <taxon>Micromonosporales</taxon>
        <taxon>Micromonosporaceae</taxon>
        <taxon>Micromonospora</taxon>
    </lineage>
</organism>
<evidence type="ECO:0000256" key="11">
    <source>
        <dbReference type="ARBA" id="ARBA00022833"/>
    </source>
</evidence>
<evidence type="ECO:0000259" key="15">
    <source>
        <dbReference type="Pfam" id="PF01433"/>
    </source>
</evidence>
<dbReference type="Gene3D" id="2.60.40.1730">
    <property type="entry name" value="tricorn interacting facor f3 domain"/>
    <property type="match status" value="1"/>
</dbReference>
<evidence type="ECO:0000256" key="5">
    <source>
        <dbReference type="ARBA" id="ARBA00012564"/>
    </source>
</evidence>
<dbReference type="CDD" id="cd09603">
    <property type="entry name" value="M1_APN_like"/>
    <property type="match status" value="1"/>
</dbReference>
<evidence type="ECO:0000256" key="9">
    <source>
        <dbReference type="ARBA" id="ARBA00022723"/>
    </source>
</evidence>
<proteinExistence type="inferred from homology"/>
<sequence>ALPGPYAAWAAGRSNPVADPLYPERGNAAIDVLHYGLEVSWSASERTLTGKATLQIRPTRDAPSLSLDFKPYTLDSLSLDGKPVRGSVSAEEKLVVQAPVTAEQPVTLVVDYHGKPSTTPMPSKRADSHPLGLTVDSKGGLWTMQEPFGAFTWYPANDHPSDEALYDIAVTAPKGWAGIAGGTPVGQDGNTFRYRSTVPVASYLTTLAVGRYEKATDTGPRGIPITYWYEKDQKQFLPMLKRTPSYLTWLEEKFGPYPFESAGVVLVDSASAMETQQMVTLGNIFPVSGDDRFDRTVLHELAHHWFGDAVTPTDWNDFWVSEGWALYAEKLYAKERNNVSDAEFVRSSREIDAQLRGEFGPPGDSDPAEFGSANHYSCTAAMLRQLHQALGDERFFALARGWVKDNLHTQQTRASFTAYVNRVTGHDFTSLIDAWLDSPTTPPETGPLTS</sequence>
<dbReference type="InterPro" id="IPR027268">
    <property type="entry name" value="Peptidase_M4/M1_CTD_sf"/>
</dbReference>
<dbReference type="SUPFAM" id="SSF63737">
    <property type="entry name" value="Leukotriene A4 hydrolase N-terminal domain"/>
    <property type="match status" value="1"/>
</dbReference>
<comment type="subcellular location">
    <subcellularLocation>
        <location evidence="3">Cytoplasm</location>
    </subcellularLocation>
</comment>
<keyword evidence="7" id="KW-0963">Cytoplasm</keyword>
<dbReference type="InterPro" id="IPR001930">
    <property type="entry name" value="Peptidase_M1"/>
</dbReference>
<dbReference type="SUPFAM" id="SSF55486">
    <property type="entry name" value="Metalloproteases ('zincins'), catalytic domain"/>
    <property type="match status" value="1"/>
</dbReference>
<dbReference type="Gene3D" id="1.10.390.10">
    <property type="entry name" value="Neutral Protease Domain 2"/>
    <property type="match status" value="1"/>
</dbReference>
<dbReference type="Pfam" id="PF17900">
    <property type="entry name" value="Peptidase_M1_N"/>
    <property type="match status" value="1"/>
</dbReference>
<keyword evidence="8" id="KW-0645">Protease</keyword>
<keyword evidence="12" id="KW-0482">Metalloprotease</keyword>
<gene>
    <name evidence="17" type="ORF">ACFQZ8_06660</name>
</gene>
<dbReference type="EMBL" id="JBHTHM010000180">
    <property type="protein sequence ID" value="MFD0783593.1"/>
    <property type="molecule type" value="Genomic_DNA"/>
</dbReference>
<evidence type="ECO:0000256" key="8">
    <source>
        <dbReference type="ARBA" id="ARBA00022670"/>
    </source>
</evidence>
<accession>A0ABW2ZYC6</accession>
<keyword evidence="18" id="KW-1185">Reference proteome</keyword>
<feature type="domain" description="Aminopeptidase N-like N-terminal" evidence="16">
    <location>
        <begin position="34"/>
        <end position="204"/>
    </location>
</feature>
<evidence type="ECO:0000259" key="16">
    <source>
        <dbReference type="Pfam" id="PF17900"/>
    </source>
</evidence>
<comment type="cofactor">
    <cofactor evidence="2">
        <name>Zn(2+)</name>
        <dbReference type="ChEBI" id="CHEBI:29105"/>
    </cofactor>
</comment>
<evidence type="ECO:0000256" key="4">
    <source>
        <dbReference type="ARBA" id="ARBA00010136"/>
    </source>
</evidence>
<evidence type="ECO:0000256" key="7">
    <source>
        <dbReference type="ARBA" id="ARBA00022490"/>
    </source>
</evidence>
<keyword evidence="11" id="KW-0862">Zinc</keyword>
<comment type="catalytic activity">
    <reaction evidence="1">
        <text>Release of an N-terminal amino acid, Xaa-|-Yaa- from a peptide, amide or arylamide. Xaa is preferably Ala, but may be most amino acids including Pro (slow action). When a terminal hydrophobic residue is followed by a prolyl residue, the two may be released as an intact Xaa-Pro dipeptide.</text>
        <dbReference type="EC" id="3.4.11.2"/>
    </reaction>
</comment>
<dbReference type="InterPro" id="IPR014782">
    <property type="entry name" value="Peptidase_M1_dom"/>
</dbReference>
<evidence type="ECO:0000256" key="12">
    <source>
        <dbReference type="ARBA" id="ARBA00023049"/>
    </source>
</evidence>
<evidence type="ECO:0000256" key="13">
    <source>
        <dbReference type="ARBA" id="ARBA00029811"/>
    </source>
</evidence>
<comment type="caution">
    <text evidence="17">The sequence shown here is derived from an EMBL/GenBank/DDBJ whole genome shotgun (WGS) entry which is preliminary data.</text>
</comment>
<dbReference type="GO" id="GO:0004177">
    <property type="term" value="F:aminopeptidase activity"/>
    <property type="evidence" value="ECO:0007669"/>
    <property type="project" value="UniProtKB-KW"/>
</dbReference>
<keyword evidence="9" id="KW-0479">Metal-binding</keyword>
<keyword evidence="10 17" id="KW-0378">Hydrolase</keyword>
<evidence type="ECO:0000256" key="14">
    <source>
        <dbReference type="ARBA" id="ARBA00031533"/>
    </source>
</evidence>